<dbReference type="eggNOG" id="ENOG502Z8E6">
    <property type="taxonomic scope" value="Bacteria"/>
</dbReference>
<comment type="caution">
    <text evidence="4">The sequence shown here is derived from an EMBL/GenBank/DDBJ whole genome shotgun (WGS) entry which is preliminary data.</text>
</comment>
<name>A0A0M2PXK4_PROHO</name>
<dbReference type="HAMAP" id="MF_01459">
    <property type="entry name" value="Chrphore_lyase_CpxS"/>
    <property type="match status" value="1"/>
</dbReference>
<dbReference type="AlphaFoldDB" id="A0A0M2PXK4"/>
<dbReference type="GO" id="GO:0016829">
    <property type="term" value="F:lyase activity"/>
    <property type="evidence" value="ECO:0007669"/>
    <property type="project" value="UniProtKB-KW"/>
</dbReference>
<proteinExistence type="inferred from homology"/>
<dbReference type="InterPro" id="IPR012674">
    <property type="entry name" value="Calycin"/>
</dbReference>
<comment type="similarity">
    <text evidence="1 3">Belongs to the CpcS/CpeS biliprotein lyase family.</text>
</comment>
<keyword evidence="2 3" id="KW-0456">Lyase</keyword>
<dbReference type="EMBL" id="AJTX02000002">
    <property type="protein sequence ID" value="KKJ00895.1"/>
    <property type="molecule type" value="Genomic_DNA"/>
</dbReference>
<dbReference type="STRING" id="317619.GCA_000332315_03156"/>
<dbReference type="EC" id="4.-.-.-" evidence="3"/>
<dbReference type="GO" id="GO:0017006">
    <property type="term" value="P:protein-tetrapyrrole linkage"/>
    <property type="evidence" value="ECO:0007669"/>
    <property type="project" value="UniProtKB-UniRule"/>
</dbReference>
<dbReference type="InterPro" id="IPR018536">
    <property type="entry name" value="CpcS/CpeS"/>
</dbReference>
<evidence type="ECO:0000313" key="5">
    <source>
        <dbReference type="Proteomes" id="UP000034681"/>
    </source>
</evidence>
<dbReference type="Pfam" id="PF09367">
    <property type="entry name" value="CpeS"/>
    <property type="match status" value="1"/>
</dbReference>
<gene>
    <name evidence="3" type="primary">cpcS</name>
    <name evidence="4" type="ORF">PROH_00085</name>
</gene>
<evidence type="ECO:0000256" key="2">
    <source>
        <dbReference type="ARBA" id="ARBA00023239"/>
    </source>
</evidence>
<sequence>MNALDFFHRSAGQWRSRRTTHHLALRRAETGSSLITVESLGSEDDRIRGICQFHGIDPNLALGGAFISWKGSMEWDQSSESHQGTSVFALVPDAPAADTGRLLRDQGYGEMMPVVGRYHMATGDRLLLSTDYETLSATEEFWFANPQLRLRVSTVKRLGGFVNSSFCTETRLDSQHPACSLEAPSDFPPSAIGW</sequence>
<dbReference type="Proteomes" id="UP000034681">
    <property type="component" value="Unassembled WGS sequence"/>
</dbReference>
<dbReference type="Gene3D" id="2.40.128.20">
    <property type="match status" value="1"/>
</dbReference>
<keyword evidence="5" id="KW-1185">Reference proteome</keyword>
<accession>A0A0M2PXK4</accession>
<evidence type="ECO:0000313" key="4">
    <source>
        <dbReference type="EMBL" id="KKJ00895.1"/>
    </source>
</evidence>
<reference evidence="4" key="1">
    <citation type="submission" date="2012-04" db="EMBL/GenBank/DDBJ databases">
        <authorList>
            <person name="Borisov I.G."/>
            <person name="Ivanikova N.V."/>
            <person name="Pinevich A.V."/>
        </authorList>
    </citation>
    <scope>NUCLEOTIDE SEQUENCE</scope>
    <source>
        <strain evidence="4">CALU 1027</strain>
    </source>
</reference>
<dbReference type="RefSeq" id="WP_017713399.1">
    <property type="nucleotide sequence ID" value="NZ_KB235941.1"/>
</dbReference>
<dbReference type="CDD" id="cd19433">
    <property type="entry name" value="lipocalin_CpcS-CpeS"/>
    <property type="match status" value="1"/>
</dbReference>
<evidence type="ECO:0000256" key="1">
    <source>
        <dbReference type="ARBA" id="ARBA00010681"/>
    </source>
</evidence>
<organism evidence="4 5">
    <name type="scientific">Prochlorothrix hollandica PCC 9006 = CALU 1027</name>
    <dbReference type="NCBI Taxonomy" id="317619"/>
    <lineage>
        <taxon>Bacteria</taxon>
        <taxon>Bacillati</taxon>
        <taxon>Cyanobacteriota</taxon>
        <taxon>Cyanophyceae</taxon>
        <taxon>Prochlorotrichales</taxon>
        <taxon>Prochlorotrichaceae</taxon>
        <taxon>Prochlorothrix</taxon>
    </lineage>
</organism>
<dbReference type="OrthoDB" id="554080at2"/>
<comment type="function">
    <text evidence="3">Covalently attaches a chromophore to Cys residue(s) of phycobiliproteins.</text>
</comment>
<protein>
    <recommendedName>
        <fullName evidence="3">Chromophore lyase CpcS/CpeS</fullName>
        <ecNumber evidence="3">4.-.-.-</ecNumber>
    </recommendedName>
</protein>
<evidence type="ECO:0000256" key="3">
    <source>
        <dbReference type="HAMAP-Rule" id="MF_01459"/>
    </source>
</evidence>